<dbReference type="AlphaFoldDB" id="A0A382LZT8"/>
<feature type="transmembrane region" description="Helical" evidence="1">
    <location>
        <begin position="44"/>
        <end position="65"/>
    </location>
</feature>
<accession>A0A382LZT8</accession>
<keyword evidence="1" id="KW-0812">Transmembrane</keyword>
<dbReference type="EMBL" id="UINC01090364">
    <property type="protein sequence ID" value="SVC42244.1"/>
    <property type="molecule type" value="Genomic_DNA"/>
</dbReference>
<evidence type="ECO:0000313" key="2">
    <source>
        <dbReference type="EMBL" id="SVC42244.1"/>
    </source>
</evidence>
<organism evidence="2">
    <name type="scientific">marine metagenome</name>
    <dbReference type="NCBI Taxonomy" id="408172"/>
    <lineage>
        <taxon>unclassified sequences</taxon>
        <taxon>metagenomes</taxon>
        <taxon>ecological metagenomes</taxon>
    </lineage>
</organism>
<name>A0A382LZT8_9ZZZZ</name>
<reference evidence="2" key="1">
    <citation type="submission" date="2018-05" db="EMBL/GenBank/DDBJ databases">
        <authorList>
            <person name="Lanie J.A."/>
            <person name="Ng W.-L."/>
            <person name="Kazmierczak K.M."/>
            <person name="Andrzejewski T.M."/>
            <person name="Davidsen T.M."/>
            <person name="Wayne K.J."/>
            <person name="Tettelin H."/>
            <person name="Glass J.I."/>
            <person name="Rusch D."/>
            <person name="Podicherti R."/>
            <person name="Tsui H.-C.T."/>
            <person name="Winkler M.E."/>
        </authorList>
    </citation>
    <scope>NUCLEOTIDE SEQUENCE</scope>
</reference>
<keyword evidence="1" id="KW-1133">Transmembrane helix</keyword>
<gene>
    <name evidence="2" type="ORF">METZ01_LOCUS295098</name>
</gene>
<sequence length="136" mass="14743">MIARILSGIIGLFILWNCLGWVIDPGTAAAGLAMPLLEGKGGNTQIGDFTSFLFTAGLFACIAAYREEHVWLYASISLIGSAALFRSLAVVVHASDPLTMSIILEIVTTAVLVLCVYLMKMESTYKLQESDEVRKK</sequence>
<evidence type="ECO:0000256" key="1">
    <source>
        <dbReference type="SAM" id="Phobius"/>
    </source>
</evidence>
<feature type="transmembrane region" description="Helical" evidence="1">
    <location>
        <begin position="72"/>
        <end position="92"/>
    </location>
</feature>
<protein>
    <recommendedName>
        <fullName evidence="3">DUF4345 domain-containing protein</fullName>
    </recommendedName>
</protein>
<proteinExistence type="predicted"/>
<keyword evidence="1" id="KW-0472">Membrane</keyword>
<evidence type="ECO:0008006" key="3">
    <source>
        <dbReference type="Google" id="ProtNLM"/>
    </source>
</evidence>
<feature type="transmembrane region" description="Helical" evidence="1">
    <location>
        <begin position="98"/>
        <end position="119"/>
    </location>
</feature>